<dbReference type="Gramene" id="OB05G35010.1">
    <property type="protein sequence ID" value="OB05G35010.1"/>
    <property type="gene ID" value="OB05G35010"/>
</dbReference>
<proteinExistence type="predicted"/>
<dbReference type="EnsemblPlants" id="OB05G35010.1">
    <property type="protein sequence ID" value="OB05G35010.1"/>
    <property type="gene ID" value="OB05G35010"/>
</dbReference>
<dbReference type="AlphaFoldDB" id="J3MA77"/>
<accession>J3MA77</accession>
<evidence type="ECO:0000313" key="1">
    <source>
        <dbReference type="EnsemblPlants" id="OB05G35010.1"/>
    </source>
</evidence>
<name>J3MA77_ORYBR</name>
<reference evidence="1" key="2">
    <citation type="submission" date="2013-04" db="UniProtKB">
        <authorList>
            <consortium name="EnsemblPlants"/>
        </authorList>
    </citation>
    <scope>IDENTIFICATION</scope>
</reference>
<evidence type="ECO:0000313" key="2">
    <source>
        <dbReference type="Proteomes" id="UP000006038"/>
    </source>
</evidence>
<organism evidence="1">
    <name type="scientific">Oryza brachyantha</name>
    <name type="common">malo sina</name>
    <dbReference type="NCBI Taxonomy" id="4533"/>
    <lineage>
        <taxon>Eukaryota</taxon>
        <taxon>Viridiplantae</taxon>
        <taxon>Streptophyta</taxon>
        <taxon>Embryophyta</taxon>
        <taxon>Tracheophyta</taxon>
        <taxon>Spermatophyta</taxon>
        <taxon>Magnoliopsida</taxon>
        <taxon>Liliopsida</taxon>
        <taxon>Poales</taxon>
        <taxon>Poaceae</taxon>
        <taxon>BOP clade</taxon>
        <taxon>Oryzoideae</taxon>
        <taxon>Oryzeae</taxon>
        <taxon>Oryzinae</taxon>
        <taxon>Oryza</taxon>
    </lineage>
</organism>
<dbReference type="Proteomes" id="UP000006038">
    <property type="component" value="Chromosome 5"/>
</dbReference>
<protein>
    <submittedName>
        <fullName evidence="1">Uncharacterized protein</fullName>
    </submittedName>
</protein>
<sequence>MAAGTGGSPLLFPSPANGAMPTPSAAVFDVEAAHRHATKPDAGAAFVLESK</sequence>
<reference evidence="1" key="1">
    <citation type="journal article" date="2013" name="Nat. Commun.">
        <title>Whole-genome sequencing of Oryza brachyantha reveals mechanisms underlying Oryza genome evolution.</title>
        <authorList>
            <person name="Chen J."/>
            <person name="Huang Q."/>
            <person name="Gao D."/>
            <person name="Wang J."/>
            <person name="Lang Y."/>
            <person name="Liu T."/>
            <person name="Li B."/>
            <person name="Bai Z."/>
            <person name="Luis Goicoechea J."/>
            <person name="Liang C."/>
            <person name="Chen C."/>
            <person name="Zhang W."/>
            <person name="Sun S."/>
            <person name="Liao Y."/>
            <person name="Zhang X."/>
            <person name="Yang L."/>
            <person name="Song C."/>
            <person name="Wang M."/>
            <person name="Shi J."/>
            <person name="Liu G."/>
            <person name="Liu J."/>
            <person name="Zhou H."/>
            <person name="Zhou W."/>
            <person name="Yu Q."/>
            <person name="An N."/>
            <person name="Chen Y."/>
            <person name="Cai Q."/>
            <person name="Wang B."/>
            <person name="Liu B."/>
            <person name="Min J."/>
            <person name="Huang Y."/>
            <person name="Wu H."/>
            <person name="Li Z."/>
            <person name="Zhang Y."/>
            <person name="Yin Y."/>
            <person name="Song W."/>
            <person name="Jiang J."/>
            <person name="Jackson S.A."/>
            <person name="Wing R.A."/>
            <person name="Wang J."/>
            <person name="Chen M."/>
        </authorList>
    </citation>
    <scope>NUCLEOTIDE SEQUENCE [LARGE SCALE GENOMIC DNA]</scope>
    <source>
        <strain evidence="1">cv. IRGC 101232</strain>
    </source>
</reference>
<keyword evidence="2" id="KW-1185">Reference proteome</keyword>
<dbReference type="HOGENOM" id="CLU_3112600_0_0_1"/>